<dbReference type="InterPro" id="IPR017853">
    <property type="entry name" value="GH"/>
</dbReference>
<dbReference type="EMBL" id="MNCJ02000316">
    <property type="protein sequence ID" value="KAF5820434.1"/>
    <property type="molecule type" value="Genomic_DNA"/>
</dbReference>
<organism evidence="2 3">
    <name type="scientific">Helianthus annuus</name>
    <name type="common">Common sunflower</name>
    <dbReference type="NCBI Taxonomy" id="4232"/>
    <lineage>
        <taxon>Eukaryota</taxon>
        <taxon>Viridiplantae</taxon>
        <taxon>Streptophyta</taxon>
        <taxon>Embryophyta</taxon>
        <taxon>Tracheophyta</taxon>
        <taxon>Spermatophyta</taxon>
        <taxon>Magnoliopsida</taxon>
        <taxon>eudicotyledons</taxon>
        <taxon>Gunneridae</taxon>
        <taxon>Pentapetalae</taxon>
        <taxon>asterids</taxon>
        <taxon>campanulids</taxon>
        <taxon>Asterales</taxon>
        <taxon>Asteraceae</taxon>
        <taxon>Asteroideae</taxon>
        <taxon>Heliantheae alliance</taxon>
        <taxon>Heliantheae</taxon>
        <taxon>Helianthus</taxon>
    </lineage>
</organism>
<evidence type="ECO:0000313" key="3">
    <source>
        <dbReference type="Proteomes" id="UP000215914"/>
    </source>
</evidence>
<dbReference type="Gene3D" id="3.20.20.80">
    <property type="entry name" value="Glycosidases"/>
    <property type="match status" value="1"/>
</dbReference>
<dbReference type="GO" id="GO:0016161">
    <property type="term" value="F:beta-amylase activity"/>
    <property type="evidence" value="ECO:0007669"/>
    <property type="project" value="UniProtKB-EC"/>
</dbReference>
<dbReference type="Gramene" id="mRNA:HanXRQr2_Chr01g0002231">
    <property type="protein sequence ID" value="mRNA:HanXRQr2_Chr01g0002231"/>
    <property type="gene ID" value="HanXRQr2_Chr01g0002231"/>
</dbReference>
<dbReference type="EC" id="3.2.1.2" evidence="1"/>
<name>A0A251VKL5_HELAN</name>
<dbReference type="EMBL" id="CM007890">
    <property type="protein sequence ID" value="OTG35994.1"/>
    <property type="molecule type" value="Genomic_DNA"/>
</dbReference>
<dbReference type="Proteomes" id="UP000215914">
    <property type="component" value="Chromosome 1"/>
</dbReference>
<evidence type="ECO:0000313" key="2">
    <source>
        <dbReference type="EMBL" id="OTG35994.1"/>
    </source>
</evidence>
<reference evidence="1 3" key="1">
    <citation type="journal article" date="2017" name="Nature">
        <title>The sunflower genome provides insights into oil metabolism, flowering and Asterid evolution.</title>
        <authorList>
            <person name="Badouin H."/>
            <person name="Gouzy J."/>
            <person name="Grassa C.J."/>
            <person name="Murat F."/>
            <person name="Staton S.E."/>
            <person name="Cottret L."/>
            <person name="Lelandais-Briere C."/>
            <person name="Owens G.L."/>
            <person name="Carrere S."/>
            <person name="Mayjonade B."/>
            <person name="Legrand L."/>
            <person name="Gill N."/>
            <person name="Kane N.C."/>
            <person name="Bowers J.E."/>
            <person name="Hubner S."/>
            <person name="Bellec A."/>
            <person name="Berard A."/>
            <person name="Berges H."/>
            <person name="Blanchet N."/>
            <person name="Boniface M.C."/>
            <person name="Brunel D."/>
            <person name="Catrice O."/>
            <person name="Chaidir N."/>
            <person name="Claudel C."/>
            <person name="Donnadieu C."/>
            <person name="Faraut T."/>
            <person name="Fievet G."/>
            <person name="Helmstetter N."/>
            <person name="King M."/>
            <person name="Knapp S.J."/>
            <person name="Lai Z."/>
            <person name="Le Paslier M.C."/>
            <person name="Lippi Y."/>
            <person name="Lorenzon L."/>
            <person name="Mandel J.R."/>
            <person name="Marage G."/>
            <person name="Marchand G."/>
            <person name="Marquand E."/>
            <person name="Bret-Mestries E."/>
            <person name="Morien E."/>
            <person name="Nambeesan S."/>
            <person name="Nguyen T."/>
            <person name="Pegot-Espagnet P."/>
            <person name="Pouilly N."/>
            <person name="Raftis F."/>
            <person name="Sallet E."/>
            <person name="Schiex T."/>
            <person name="Thomas J."/>
            <person name="Vandecasteele C."/>
            <person name="Vares D."/>
            <person name="Vear F."/>
            <person name="Vautrin S."/>
            <person name="Crespi M."/>
            <person name="Mangin B."/>
            <person name="Burke J.M."/>
            <person name="Salse J."/>
            <person name="Munos S."/>
            <person name="Vincourt P."/>
            <person name="Rieseberg L.H."/>
            <person name="Langlade N.B."/>
        </authorList>
    </citation>
    <scope>NUCLEOTIDE SEQUENCE [LARGE SCALE GENOMIC DNA]</scope>
    <source>
        <strain evidence="3">cv. SF193</strain>
        <tissue evidence="1">Leaves</tissue>
    </source>
</reference>
<keyword evidence="1" id="KW-0326">Glycosidase</keyword>
<gene>
    <name evidence="2" type="ORF">HannXRQ_Chr01g0002731</name>
    <name evidence="1" type="ORF">HanXRQr2_Chr01g0002231</name>
</gene>
<reference evidence="2" key="2">
    <citation type="submission" date="2017-02" db="EMBL/GenBank/DDBJ databases">
        <title>Sunflower complete genome.</title>
        <authorList>
            <person name="Langlade N."/>
            <person name="Munos S."/>
        </authorList>
    </citation>
    <scope>NUCLEOTIDE SEQUENCE [LARGE SCALE GENOMIC DNA]</scope>
    <source>
        <tissue evidence="2">Leaves</tissue>
    </source>
</reference>
<sequence>MKEKKVFFVWRQLYEDRSITKIDNGLGACGELHYPSYHAKYGWELVLCYVKSQMGQTFEAENKIALKETGQTRQKSLIGWSDHEINQTDQVGMIMSFQHWTPSSSPLDCNLAIF</sequence>
<reference evidence="1" key="3">
    <citation type="submission" date="2020-06" db="EMBL/GenBank/DDBJ databases">
        <title>Helianthus annuus Genome sequencing and assembly Release 2.</title>
        <authorList>
            <person name="Gouzy J."/>
            <person name="Langlade N."/>
            <person name="Munos S."/>
        </authorList>
    </citation>
    <scope>NUCLEOTIDE SEQUENCE</scope>
    <source>
        <tissue evidence="1">Leaves</tissue>
    </source>
</reference>
<protein>
    <submittedName>
        <fullName evidence="1">Beta-amylase</fullName>
        <ecNumber evidence="1">3.2.1.2</ecNumber>
    </submittedName>
    <submittedName>
        <fullName evidence="2">Putative glycoside hydrolase superfamily</fullName>
    </submittedName>
</protein>
<dbReference type="AlphaFoldDB" id="A0A251VKL5"/>
<dbReference type="InParanoid" id="A0A251VKL5"/>
<keyword evidence="3" id="KW-1185">Reference proteome</keyword>
<proteinExistence type="predicted"/>
<keyword evidence="2" id="KW-0378">Hydrolase</keyword>
<dbReference type="SUPFAM" id="SSF51445">
    <property type="entry name" value="(Trans)glycosidases"/>
    <property type="match status" value="1"/>
</dbReference>
<accession>A0A251VKL5</accession>
<evidence type="ECO:0000313" key="1">
    <source>
        <dbReference type="EMBL" id="KAF5820434.1"/>
    </source>
</evidence>